<evidence type="ECO:0000313" key="2">
    <source>
        <dbReference type="EMBL" id="ORZ34856.1"/>
    </source>
</evidence>
<dbReference type="InterPro" id="IPR057352">
    <property type="entry name" value="TPR_TmcB/C"/>
</dbReference>
<dbReference type="PANTHER" id="PTHR31600:SF2">
    <property type="entry name" value="GAMETE ENRICHED GENE 10 PROTEIN-RELATED"/>
    <property type="match status" value="1"/>
</dbReference>
<keyword evidence="3" id="KW-1185">Reference proteome</keyword>
<dbReference type="SUPFAM" id="SSF55785">
    <property type="entry name" value="PYP-like sensor domain (PAS domain)"/>
    <property type="match status" value="1"/>
</dbReference>
<dbReference type="NCBIfam" id="TIGR00229">
    <property type="entry name" value="sensory_box"/>
    <property type="match status" value="1"/>
</dbReference>
<dbReference type="AlphaFoldDB" id="A0A1Y2HJW0"/>
<sequence>MAAAAGMMGPANSRATEQLNILQYVELQRALSESQRHHIKCITAIQGFWALFLTGAKKHGPARLSFSAFQQAVMAVIQHTEAAQAFYQELLDLYPSAIPVQKAYADFARLVLNDYDIADKFDEMVRISKQREEELTRAAPLPLDPSTISGQVELPGAAAPISTLLGFSKVAVITMNGTGVIESVNEAACGVFGYSKSRDLRGRKINTLMPWPYRLFHDSWLERYRVTGEAKLLAKPKDLWGLHSNGWSFPLRLQVVETKIDSKSPQFTGLVTPSGKQNTKTATLLINNQGIIQMATQQMQTILAICLASSSVATFPSSCQTTTPCFLTRARVCPLAGTLKV</sequence>
<dbReference type="STRING" id="765915.A0A1Y2HJW0"/>
<evidence type="ECO:0000313" key="3">
    <source>
        <dbReference type="Proteomes" id="UP000193411"/>
    </source>
</evidence>
<dbReference type="InterPro" id="IPR035965">
    <property type="entry name" value="PAS-like_dom_sf"/>
</dbReference>
<dbReference type="CDD" id="cd00130">
    <property type="entry name" value="PAS"/>
    <property type="match status" value="1"/>
</dbReference>
<protein>
    <recommendedName>
        <fullName evidence="1">TmcB/TmcC TPR repeats domain-containing protein</fullName>
    </recommendedName>
</protein>
<gene>
    <name evidence="2" type="ORF">BCR44DRAFT_1136368</name>
</gene>
<organism evidence="2 3">
    <name type="scientific">Catenaria anguillulae PL171</name>
    <dbReference type="NCBI Taxonomy" id="765915"/>
    <lineage>
        <taxon>Eukaryota</taxon>
        <taxon>Fungi</taxon>
        <taxon>Fungi incertae sedis</taxon>
        <taxon>Blastocladiomycota</taxon>
        <taxon>Blastocladiomycetes</taxon>
        <taxon>Blastocladiales</taxon>
        <taxon>Catenariaceae</taxon>
        <taxon>Catenaria</taxon>
    </lineage>
</organism>
<accession>A0A1Y2HJW0</accession>
<comment type="caution">
    <text evidence="2">The sequence shown here is derived from an EMBL/GenBank/DDBJ whole genome shotgun (WGS) entry which is preliminary data.</text>
</comment>
<dbReference type="InterPro" id="IPR000014">
    <property type="entry name" value="PAS"/>
</dbReference>
<dbReference type="Pfam" id="PF25474">
    <property type="entry name" value="TPR_TmcB"/>
    <property type="match status" value="1"/>
</dbReference>
<dbReference type="InterPro" id="IPR052994">
    <property type="entry name" value="Tiny_macrocysts_regulators"/>
</dbReference>
<dbReference type="Gene3D" id="3.30.450.20">
    <property type="entry name" value="PAS domain"/>
    <property type="match status" value="1"/>
</dbReference>
<feature type="domain" description="TmcB/TmcC TPR repeats" evidence="1">
    <location>
        <begin position="16"/>
        <end position="121"/>
    </location>
</feature>
<dbReference type="OrthoDB" id="542352at2759"/>
<dbReference type="PANTHER" id="PTHR31600">
    <property type="entry name" value="TINY MACROCYSTS PROTEIN B-RELATED"/>
    <property type="match status" value="1"/>
</dbReference>
<proteinExistence type="predicted"/>
<dbReference type="Proteomes" id="UP000193411">
    <property type="component" value="Unassembled WGS sequence"/>
</dbReference>
<name>A0A1Y2HJW0_9FUNG</name>
<reference evidence="2 3" key="1">
    <citation type="submission" date="2016-07" db="EMBL/GenBank/DDBJ databases">
        <title>Pervasive Adenine N6-methylation of Active Genes in Fungi.</title>
        <authorList>
            <consortium name="DOE Joint Genome Institute"/>
            <person name="Mondo S.J."/>
            <person name="Dannebaum R.O."/>
            <person name="Kuo R.C."/>
            <person name="Labutti K."/>
            <person name="Haridas S."/>
            <person name="Kuo A."/>
            <person name="Salamov A."/>
            <person name="Ahrendt S.R."/>
            <person name="Lipzen A."/>
            <person name="Sullivan W."/>
            <person name="Andreopoulos W.B."/>
            <person name="Clum A."/>
            <person name="Lindquist E."/>
            <person name="Daum C."/>
            <person name="Ramamoorthy G.K."/>
            <person name="Gryganskyi A."/>
            <person name="Culley D."/>
            <person name="Magnuson J.K."/>
            <person name="James T.Y."/>
            <person name="O'Malley M.A."/>
            <person name="Stajich J.E."/>
            <person name="Spatafora J.W."/>
            <person name="Visel A."/>
            <person name="Grigoriev I.V."/>
        </authorList>
    </citation>
    <scope>NUCLEOTIDE SEQUENCE [LARGE SCALE GENOMIC DNA]</scope>
    <source>
        <strain evidence="2 3">PL171</strain>
    </source>
</reference>
<evidence type="ECO:0000259" key="1">
    <source>
        <dbReference type="Pfam" id="PF25474"/>
    </source>
</evidence>
<dbReference type="EMBL" id="MCFL01000025">
    <property type="protein sequence ID" value="ORZ34856.1"/>
    <property type="molecule type" value="Genomic_DNA"/>
</dbReference>